<name>A0ABR0W1Z4_REHGL</name>
<proteinExistence type="predicted"/>
<comment type="caution">
    <text evidence="1">The sequence shown here is derived from an EMBL/GenBank/DDBJ whole genome shotgun (WGS) entry which is preliminary data.</text>
</comment>
<dbReference type="PANTHER" id="PTHR47723:SF19">
    <property type="entry name" value="POLYNUCLEOTIDYL TRANSFERASE, RIBONUCLEASE H-LIKE SUPERFAMILY PROTEIN"/>
    <property type="match status" value="1"/>
</dbReference>
<dbReference type="PANTHER" id="PTHR47723">
    <property type="entry name" value="OS05G0353850 PROTEIN"/>
    <property type="match status" value="1"/>
</dbReference>
<accession>A0ABR0W1Z4</accession>
<organism evidence="1 2">
    <name type="scientific">Rehmannia glutinosa</name>
    <name type="common">Chinese foxglove</name>
    <dbReference type="NCBI Taxonomy" id="99300"/>
    <lineage>
        <taxon>Eukaryota</taxon>
        <taxon>Viridiplantae</taxon>
        <taxon>Streptophyta</taxon>
        <taxon>Embryophyta</taxon>
        <taxon>Tracheophyta</taxon>
        <taxon>Spermatophyta</taxon>
        <taxon>Magnoliopsida</taxon>
        <taxon>eudicotyledons</taxon>
        <taxon>Gunneridae</taxon>
        <taxon>Pentapetalae</taxon>
        <taxon>asterids</taxon>
        <taxon>lamiids</taxon>
        <taxon>Lamiales</taxon>
        <taxon>Orobanchaceae</taxon>
        <taxon>Rehmannieae</taxon>
        <taxon>Rehmannia</taxon>
    </lineage>
</organism>
<keyword evidence="2" id="KW-1185">Reference proteome</keyword>
<protein>
    <recommendedName>
        <fullName evidence="3">RNase H type-1 domain-containing protein</fullName>
    </recommendedName>
</protein>
<dbReference type="CDD" id="cd06222">
    <property type="entry name" value="RNase_H_like"/>
    <property type="match status" value="1"/>
</dbReference>
<dbReference type="Proteomes" id="UP001318860">
    <property type="component" value="Unassembled WGS sequence"/>
</dbReference>
<dbReference type="InterPro" id="IPR053151">
    <property type="entry name" value="RNase_H-like"/>
</dbReference>
<evidence type="ECO:0008006" key="3">
    <source>
        <dbReference type="Google" id="ProtNLM"/>
    </source>
</evidence>
<gene>
    <name evidence="1" type="ORF">DH2020_025578</name>
</gene>
<evidence type="ECO:0000313" key="2">
    <source>
        <dbReference type="Proteomes" id="UP001318860"/>
    </source>
</evidence>
<reference evidence="1 2" key="1">
    <citation type="journal article" date="2021" name="Comput. Struct. Biotechnol. J.">
        <title>De novo genome assembly of the potent medicinal plant Rehmannia glutinosa using nanopore technology.</title>
        <authorList>
            <person name="Ma L."/>
            <person name="Dong C."/>
            <person name="Song C."/>
            <person name="Wang X."/>
            <person name="Zheng X."/>
            <person name="Niu Y."/>
            <person name="Chen S."/>
            <person name="Feng W."/>
        </authorList>
    </citation>
    <scope>NUCLEOTIDE SEQUENCE [LARGE SCALE GENOMIC DNA]</scope>
    <source>
        <strain evidence="1">DH-2019</strain>
    </source>
</reference>
<dbReference type="EMBL" id="JABTTQ020000277">
    <property type="protein sequence ID" value="KAK6140671.1"/>
    <property type="molecule type" value="Genomic_DNA"/>
</dbReference>
<dbReference type="InterPro" id="IPR044730">
    <property type="entry name" value="RNase_H-like_dom_plant"/>
</dbReference>
<evidence type="ECO:0000313" key="1">
    <source>
        <dbReference type="EMBL" id="KAK6140671.1"/>
    </source>
</evidence>
<sequence>MVIWRAPQSPQIKLNTDGSFDRDTLISGGGGLIRDHLGRLMLAFHSSFRRCLVFMPSYFGDGDGDCKDARLGFHYDLDRVGRSAVVTTITSGCLGSWRSSRYPIRIRNIFEDLQYSISHIYERGNRPADHQAELGVASLGSHIVYEGTTSHHLLALIRMDQLRYPSFRF</sequence>